<proteinExistence type="inferred from homology"/>
<dbReference type="RefSeq" id="WP_101073510.1">
    <property type="nucleotide sequence ID" value="NZ_PISP01000003.1"/>
</dbReference>
<dbReference type="EMBL" id="PISP01000003">
    <property type="protein sequence ID" value="PKD43035.1"/>
    <property type="molecule type" value="Genomic_DNA"/>
</dbReference>
<comment type="caution">
    <text evidence="3">The sequence shown here is derived from an EMBL/GenBank/DDBJ whole genome shotgun (WGS) entry which is preliminary data.</text>
</comment>
<feature type="domain" description="GIY-YIG" evidence="2">
    <location>
        <begin position="1"/>
        <end position="76"/>
    </location>
</feature>
<keyword evidence="4" id="KW-1185">Reference proteome</keyword>
<dbReference type="Pfam" id="PF01541">
    <property type="entry name" value="GIY-YIG"/>
    <property type="match status" value="1"/>
</dbReference>
<dbReference type="SUPFAM" id="SSF82771">
    <property type="entry name" value="GIY-YIG endonuclease"/>
    <property type="match status" value="1"/>
</dbReference>
<dbReference type="OrthoDB" id="1495241at2"/>
<accession>A0A2N0VFS2</accession>
<dbReference type="Proteomes" id="UP000233398">
    <property type="component" value="Unassembled WGS sequence"/>
</dbReference>
<protein>
    <submittedName>
        <fullName evidence="3">Excinuclease ABC subunit C</fullName>
    </submittedName>
</protein>
<organism evidence="3 4">
    <name type="scientific">Rhodohalobacter barkolensis</name>
    <dbReference type="NCBI Taxonomy" id="2053187"/>
    <lineage>
        <taxon>Bacteria</taxon>
        <taxon>Pseudomonadati</taxon>
        <taxon>Balneolota</taxon>
        <taxon>Balneolia</taxon>
        <taxon>Balneolales</taxon>
        <taxon>Balneolaceae</taxon>
        <taxon>Rhodohalobacter</taxon>
    </lineage>
</organism>
<gene>
    <name evidence="3" type="ORF">CWD77_10385</name>
</gene>
<evidence type="ECO:0000313" key="3">
    <source>
        <dbReference type="EMBL" id="PKD43035.1"/>
    </source>
</evidence>
<dbReference type="Gene3D" id="3.40.1440.10">
    <property type="entry name" value="GIY-YIG endonuclease"/>
    <property type="match status" value="1"/>
</dbReference>
<evidence type="ECO:0000313" key="4">
    <source>
        <dbReference type="Proteomes" id="UP000233398"/>
    </source>
</evidence>
<dbReference type="InterPro" id="IPR050190">
    <property type="entry name" value="UPF0213_domain"/>
</dbReference>
<sequence length="88" mass="10434">MFYTYIIFSKSKNRYYTGYTSSTPQDRLNRHNNGMTPSTKSGIPWELVFFKSFDSKSDAIKFENFIKRQKSQIFIKKLIASNKNEFPE</sequence>
<evidence type="ECO:0000259" key="2">
    <source>
        <dbReference type="PROSITE" id="PS50164"/>
    </source>
</evidence>
<name>A0A2N0VFS2_9BACT</name>
<dbReference type="PANTHER" id="PTHR34477:SF1">
    <property type="entry name" value="UPF0213 PROTEIN YHBQ"/>
    <property type="match status" value="1"/>
</dbReference>
<dbReference type="InterPro" id="IPR000305">
    <property type="entry name" value="GIY-YIG_endonuc"/>
</dbReference>
<dbReference type="PANTHER" id="PTHR34477">
    <property type="entry name" value="UPF0213 PROTEIN YHBQ"/>
    <property type="match status" value="1"/>
</dbReference>
<dbReference type="CDD" id="cd10449">
    <property type="entry name" value="GIY-YIG_SLX1_like"/>
    <property type="match status" value="1"/>
</dbReference>
<dbReference type="InterPro" id="IPR035901">
    <property type="entry name" value="GIY-YIG_endonuc_sf"/>
</dbReference>
<comment type="similarity">
    <text evidence="1">Belongs to the UPF0213 family.</text>
</comment>
<dbReference type="AlphaFoldDB" id="A0A2N0VFS2"/>
<reference evidence="3 4" key="1">
    <citation type="submission" date="2017-11" db="EMBL/GenBank/DDBJ databases">
        <title>Rhodohalobacter 15182 sp. nov., isolated from a salt lake.</title>
        <authorList>
            <person name="Han S."/>
        </authorList>
    </citation>
    <scope>NUCLEOTIDE SEQUENCE [LARGE SCALE GENOMIC DNA]</scope>
    <source>
        <strain evidence="3 4">15182</strain>
    </source>
</reference>
<dbReference type="PROSITE" id="PS50164">
    <property type="entry name" value="GIY_YIG"/>
    <property type="match status" value="1"/>
</dbReference>
<evidence type="ECO:0000256" key="1">
    <source>
        <dbReference type="ARBA" id="ARBA00007435"/>
    </source>
</evidence>